<feature type="region of interest" description="Disordered" evidence="1">
    <location>
        <begin position="43"/>
        <end position="66"/>
    </location>
</feature>
<dbReference type="EMBL" id="BLKM01000655">
    <property type="protein sequence ID" value="GFG36755.1"/>
    <property type="molecule type" value="Genomic_DNA"/>
</dbReference>
<feature type="compositionally biased region" description="Basic residues" evidence="1">
    <location>
        <begin position="244"/>
        <end position="254"/>
    </location>
</feature>
<protein>
    <submittedName>
        <fullName evidence="2">Uncharacterized protein</fullName>
    </submittedName>
</protein>
<organism evidence="2 3">
    <name type="scientific">Coptotermes formosanus</name>
    <name type="common">Formosan subterranean termite</name>
    <dbReference type="NCBI Taxonomy" id="36987"/>
    <lineage>
        <taxon>Eukaryota</taxon>
        <taxon>Metazoa</taxon>
        <taxon>Ecdysozoa</taxon>
        <taxon>Arthropoda</taxon>
        <taxon>Hexapoda</taxon>
        <taxon>Insecta</taxon>
        <taxon>Pterygota</taxon>
        <taxon>Neoptera</taxon>
        <taxon>Polyneoptera</taxon>
        <taxon>Dictyoptera</taxon>
        <taxon>Blattodea</taxon>
        <taxon>Blattoidea</taxon>
        <taxon>Termitoidae</taxon>
        <taxon>Rhinotermitidae</taxon>
        <taxon>Coptotermes</taxon>
    </lineage>
</organism>
<feature type="region of interest" description="Disordered" evidence="1">
    <location>
        <begin position="244"/>
        <end position="322"/>
    </location>
</feature>
<evidence type="ECO:0000313" key="3">
    <source>
        <dbReference type="Proteomes" id="UP000502823"/>
    </source>
</evidence>
<proteinExistence type="predicted"/>
<dbReference type="Proteomes" id="UP000502823">
    <property type="component" value="Unassembled WGS sequence"/>
</dbReference>
<dbReference type="AlphaFoldDB" id="A0A6L2Q1W9"/>
<name>A0A6L2Q1W9_COPFO</name>
<accession>A0A6L2Q1W9</accession>
<feature type="compositionally biased region" description="Polar residues" evidence="1">
    <location>
        <begin position="256"/>
        <end position="269"/>
    </location>
</feature>
<feature type="region of interest" description="Disordered" evidence="1">
    <location>
        <begin position="108"/>
        <end position="143"/>
    </location>
</feature>
<dbReference type="InParanoid" id="A0A6L2Q1W9"/>
<evidence type="ECO:0000313" key="2">
    <source>
        <dbReference type="EMBL" id="GFG36755.1"/>
    </source>
</evidence>
<evidence type="ECO:0000256" key="1">
    <source>
        <dbReference type="SAM" id="MobiDB-lite"/>
    </source>
</evidence>
<sequence length="377" mass="41670">MPVLVESRKERVTEAVSDRSSKREELNGLTRLESFKVAAVINGNGGTNNEGNSPISPGGVGQDDPSVYFDANEENAENAQQVNNNMLDGSQHDKELPHRHSSCLSPVMEAEEQSKKQQQQHPASTVTITSTTTATKSKIPVPVKSPRTSVIDTELTRSYEEEQMALTNMLLHSETSSCVPVTVLPLRRCATLPDARGVGSNNTCLAEDDVMAQQQLTSCTPALRRRRERECKYVTDQSQLNLRFHRPAHRHRQRPVSASASTDMRMQQSIRHRASTGSVPPRGIPSHLLACPNTRGAEESSEADSDSSGGPPQPHPPPIADTRPLENNARYWCIHVHFSFVDCHGQACHHVTILQEAQGWPLFVRLLQTSLVRAQEF</sequence>
<comment type="caution">
    <text evidence="2">The sequence shown here is derived from an EMBL/GenBank/DDBJ whole genome shotgun (WGS) entry which is preliminary data.</text>
</comment>
<gene>
    <name evidence="2" type="ORF">Cfor_09457</name>
</gene>
<dbReference type="OrthoDB" id="5979581at2759"/>
<reference evidence="3" key="1">
    <citation type="submission" date="2020-01" db="EMBL/GenBank/DDBJ databases">
        <title>Draft genome sequence of the Termite Coptotermes fromosanus.</title>
        <authorList>
            <person name="Itakura S."/>
            <person name="Yosikawa Y."/>
            <person name="Umezawa K."/>
        </authorList>
    </citation>
    <scope>NUCLEOTIDE SEQUENCE [LARGE SCALE GENOMIC DNA]</scope>
</reference>
<feature type="region of interest" description="Disordered" evidence="1">
    <location>
        <begin position="1"/>
        <end position="24"/>
    </location>
</feature>
<feature type="compositionally biased region" description="Low complexity" evidence="1">
    <location>
        <begin position="116"/>
        <end position="139"/>
    </location>
</feature>
<keyword evidence="3" id="KW-1185">Reference proteome</keyword>